<protein>
    <submittedName>
        <fullName evidence="4">Uncharacterized protein</fullName>
    </submittedName>
</protein>
<dbReference type="RefSeq" id="WP_006193876.1">
    <property type="nucleotide sequence ID" value="NC_015437.1"/>
</dbReference>
<dbReference type="AlphaFoldDB" id="C9LYF1"/>
<evidence type="ECO:0000256" key="1">
    <source>
        <dbReference type="SAM" id="MobiDB-lite"/>
    </source>
</evidence>
<feature type="compositionally biased region" description="Basic and acidic residues" evidence="1">
    <location>
        <begin position="199"/>
        <end position="230"/>
    </location>
</feature>
<dbReference type="OrthoDB" id="1668719at2"/>
<feature type="region of interest" description="Disordered" evidence="1">
    <location>
        <begin position="193"/>
        <end position="230"/>
    </location>
</feature>
<dbReference type="STRING" id="546271.Selsp_0214"/>
<evidence type="ECO:0000313" key="5">
    <source>
        <dbReference type="Proteomes" id="UP000003505"/>
    </source>
</evidence>
<reference evidence="3 6" key="2">
    <citation type="submission" date="2011-04" db="EMBL/GenBank/DDBJ databases">
        <title>The complete genome of Selenomonas sputigena DSM 20758.</title>
        <authorList>
            <consortium name="US DOE Joint Genome Institute (JGI-PGF)"/>
            <person name="Lucas S."/>
            <person name="Copeland A."/>
            <person name="Lapidus A."/>
            <person name="Bruce D."/>
            <person name="Goodwin L."/>
            <person name="Pitluck S."/>
            <person name="Peters L."/>
            <person name="Kyrpides N."/>
            <person name="Mavromatis K."/>
            <person name="Ivanova N."/>
            <person name="Ovchinnikova G."/>
            <person name="Teshima H."/>
            <person name="Detter J.C."/>
            <person name="Tapia R."/>
            <person name="Han C."/>
            <person name="Land M."/>
            <person name="Hauser L."/>
            <person name="Markowitz V."/>
            <person name="Cheng J.-F."/>
            <person name="Hugenholtz P."/>
            <person name="Woyke T."/>
            <person name="Wu D."/>
            <person name="Gronow S."/>
            <person name="Wellnitz S."/>
            <person name="Schneider S."/>
            <person name="Klenk H.-P."/>
            <person name="Eisen J.A."/>
        </authorList>
    </citation>
    <scope>NUCLEOTIDE SEQUENCE [LARGE SCALE GENOMIC DNA]</scope>
    <source>
        <strain evidence="3">ATCC 35185</strain>
        <strain evidence="6">ATCC 35185 / DSM 20758 / VPI D19B-28</strain>
    </source>
</reference>
<gene>
    <name evidence="3" type="ordered locus">Selsp_0214</name>
    <name evidence="4" type="ORF">SELSPUOL_02511</name>
</gene>
<dbReference type="Proteomes" id="UP000011124">
    <property type="component" value="Chromosome"/>
</dbReference>
<reference evidence="4 5" key="1">
    <citation type="submission" date="2009-09" db="EMBL/GenBank/DDBJ databases">
        <authorList>
            <person name="Weinstock G."/>
            <person name="Sodergren E."/>
            <person name="Clifton S."/>
            <person name="Fulton L."/>
            <person name="Fulton B."/>
            <person name="Courtney L."/>
            <person name="Fronick C."/>
            <person name="Harrison M."/>
            <person name="Strong C."/>
            <person name="Farmer C."/>
            <person name="Delahaunty K."/>
            <person name="Markovic C."/>
            <person name="Hall O."/>
            <person name="Minx P."/>
            <person name="Tomlinson C."/>
            <person name="Mitreva M."/>
            <person name="Nelson J."/>
            <person name="Hou S."/>
            <person name="Wollam A."/>
            <person name="Pepin K.H."/>
            <person name="Johnson M."/>
            <person name="Bhonagiri V."/>
            <person name="Nash W.E."/>
            <person name="Warren W."/>
            <person name="Chinwalla A."/>
            <person name="Mardis E.R."/>
            <person name="Wilson R.K."/>
        </authorList>
    </citation>
    <scope>NUCLEOTIDE SEQUENCE [LARGE SCALE GENOMIC DNA]</scope>
    <source>
        <strain evidence="4">ATCC 35185</strain>
        <strain evidence="5">ATCC 35185 / DSM 20758 / VPI D19B-28</strain>
    </source>
</reference>
<dbReference type="Proteomes" id="UP000003505">
    <property type="component" value="Unassembled WGS sequence"/>
</dbReference>
<evidence type="ECO:0000313" key="4">
    <source>
        <dbReference type="EMBL" id="EEX76124.1"/>
    </source>
</evidence>
<dbReference type="EMBL" id="CP002637">
    <property type="protein sequence ID" value="AEB99191.1"/>
    <property type="molecule type" value="Genomic_DNA"/>
</dbReference>
<organism evidence="4 5">
    <name type="scientific">Selenomonas sputigena (strain ATCC 35185 / DSM 20758 / CCUG 44933 / VPI D19B-28)</name>
    <dbReference type="NCBI Taxonomy" id="546271"/>
    <lineage>
        <taxon>Bacteria</taxon>
        <taxon>Bacillati</taxon>
        <taxon>Bacillota</taxon>
        <taxon>Negativicutes</taxon>
        <taxon>Selenomonadales</taxon>
        <taxon>Selenomonadaceae</taxon>
        <taxon>Selenomonas</taxon>
    </lineage>
</organism>
<evidence type="ECO:0000313" key="6">
    <source>
        <dbReference type="Proteomes" id="UP000011124"/>
    </source>
</evidence>
<feature type="signal peptide" evidence="2">
    <location>
        <begin position="1"/>
        <end position="27"/>
    </location>
</feature>
<name>C9LYF1_SELS3</name>
<keyword evidence="6" id="KW-1185">Reference proteome</keyword>
<accession>C9LYF1</accession>
<proteinExistence type="predicted"/>
<dbReference type="EMBL" id="ACKP02000052">
    <property type="protein sequence ID" value="EEX76124.1"/>
    <property type="molecule type" value="Genomic_DNA"/>
</dbReference>
<dbReference type="HOGENOM" id="CLU_731367_0_0_9"/>
<keyword evidence="2" id="KW-0732">Signal</keyword>
<feature type="chain" id="PRO_5010828829" evidence="2">
    <location>
        <begin position="28"/>
        <end position="378"/>
    </location>
</feature>
<evidence type="ECO:0000256" key="2">
    <source>
        <dbReference type="SAM" id="SignalP"/>
    </source>
</evidence>
<evidence type="ECO:0000313" key="3">
    <source>
        <dbReference type="EMBL" id="AEB99191.1"/>
    </source>
</evidence>
<sequence>MSHGKKIIVACMAVLLAFVPLAKVAHADALDALAVAVEGAVGALQEDDQKITDEIIETMTKDPAQKSVLQEHITKTEPVAKKLTEAEGTIFLVSSWLHKVPLSGGMLTTGFLECVEWYWERQFSSEDDPEIVKRYETLRSHFLDAEAEYIGLLADMSDSESKEIGLMKSVNGIQIMSRMGSAESAMKRVRMAAFDENPEEKGKKGASAKEKMQEKPQKGAAADPREKAKQELESLGYSVSGQIKETSYGNSSVGFLARETGTGKLVVCDRKNHRVAVVEPITDFSVLTHKQAGHEVFEARFYVANDARDNDRNAGYWDGATHVFNVYGLFDRDGVGNVVPGKLYTASGRKPSHYHSVLYEQKNVDLMNLVMTEAKSLR</sequence>
<dbReference type="KEGG" id="ssg:Selsp_0214"/>